<dbReference type="AlphaFoldDB" id="A0AA38FTZ1"/>
<feature type="region of interest" description="Disordered" evidence="1">
    <location>
        <begin position="19"/>
        <end position="42"/>
    </location>
</feature>
<protein>
    <submittedName>
        <fullName evidence="2">Uncharacterized protein</fullName>
    </submittedName>
</protein>
<dbReference type="EMBL" id="JAHRHJ020000007">
    <property type="protein sequence ID" value="KAH9310231.1"/>
    <property type="molecule type" value="Genomic_DNA"/>
</dbReference>
<feature type="non-terminal residue" evidence="2">
    <location>
        <position position="83"/>
    </location>
</feature>
<feature type="compositionally biased region" description="Basic and acidic residues" evidence="1">
    <location>
        <begin position="73"/>
        <end position="83"/>
    </location>
</feature>
<gene>
    <name evidence="2" type="ORF">KI387_038142</name>
</gene>
<comment type="caution">
    <text evidence="2">The sequence shown here is derived from an EMBL/GenBank/DDBJ whole genome shotgun (WGS) entry which is preliminary data.</text>
</comment>
<feature type="compositionally biased region" description="Acidic residues" evidence="1">
    <location>
        <begin position="63"/>
        <end position="72"/>
    </location>
</feature>
<feature type="non-terminal residue" evidence="2">
    <location>
        <position position="1"/>
    </location>
</feature>
<accession>A0AA38FTZ1</accession>
<evidence type="ECO:0000313" key="3">
    <source>
        <dbReference type="Proteomes" id="UP000824469"/>
    </source>
</evidence>
<name>A0AA38FTZ1_TAXCH</name>
<dbReference type="Proteomes" id="UP000824469">
    <property type="component" value="Unassembled WGS sequence"/>
</dbReference>
<sequence length="83" mass="10072">LRELKKDVAKVEEWILSMEEEEDEEEDSIEVEDEWECEEEDGKISRDEKVIYYYPEESELFDEMDEYEEGNEDKEATSQLVHE</sequence>
<evidence type="ECO:0000313" key="2">
    <source>
        <dbReference type="EMBL" id="KAH9310231.1"/>
    </source>
</evidence>
<evidence type="ECO:0000256" key="1">
    <source>
        <dbReference type="SAM" id="MobiDB-lite"/>
    </source>
</evidence>
<feature type="compositionally biased region" description="Acidic residues" evidence="1">
    <location>
        <begin position="19"/>
        <end position="41"/>
    </location>
</feature>
<reference evidence="2 3" key="1">
    <citation type="journal article" date="2021" name="Nat. Plants">
        <title>The Taxus genome provides insights into paclitaxel biosynthesis.</title>
        <authorList>
            <person name="Xiong X."/>
            <person name="Gou J."/>
            <person name="Liao Q."/>
            <person name="Li Y."/>
            <person name="Zhou Q."/>
            <person name="Bi G."/>
            <person name="Li C."/>
            <person name="Du R."/>
            <person name="Wang X."/>
            <person name="Sun T."/>
            <person name="Guo L."/>
            <person name="Liang H."/>
            <person name="Lu P."/>
            <person name="Wu Y."/>
            <person name="Zhang Z."/>
            <person name="Ro D.K."/>
            <person name="Shang Y."/>
            <person name="Huang S."/>
            <person name="Yan J."/>
        </authorList>
    </citation>
    <scope>NUCLEOTIDE SEQUENCE [LARGE SCALE GENOMIC DNA]</scope>
    <source>
        <strain evidence="2">Ta-2019</strain>
    </source>
</reference>
<proteinExistence type="predicted"/>
<organism evidence="2 3">
    <name type="scientific">Taxus chinensis</name>
    <name type="common">Chinese yew</name>
    <name type="synonym">Taxus wallichiana var. chinensis</name>
    <dbReference type="NCBI Taxonomy" id="29808"/>
    <lineage>
        <taxon>Eukaryota</taxon>
        <taxon>Viridiplantae</taxon>
        <taxon>Streptophyta</taxon>
        <taxon>Embryophyta</taxon>
        <taxon>Tracheophyta</taxon>
        <taxon>Spermatophyta</taxon>
        <taxon>Pinopsida</taxon>
        <taxon>Pinidae</taxon>
        <taxon>Conifers II</taxon>
        <taxon>Cupressales</taxon>
        <taxon>Taxaceae</taxon>
        <taxon>Taxus</taxon>
    </lineage>
</organism>
<feature type="region of interest" description="Disordered" evidence="1">
    <location>
        <begin position="63"/>
        <end position="83"/>
    </location>
</feature>
<keyword evidence="3" id="KW-1185">Reference proteome</keyword>